<evidence type="ECO:0000313" key="2">
    <source>
        <dbReference type="Proteomes" id="UP000188605"/>
    </source>
</evidence>
<organism evidence="1 2">
    <name type="scientific">Candidatus Epulonipiscium fishelsonii</name>
    <dbReference type="NCBI Taxonomy" id="77094"/>
    <lineage>
        <taxon>Bacteria</taxon>
        <taxon>Bacillati</taxon>
        <taxon>Bacillota</taxon>
        <taxon>Clostridia</taxon>
        <taxon>Lachnospirales</taxon>
        <taxon>Lachnospiraceae</taxon>
        <taxon>Candidatus Epulonipiscium</taxon>
    </lineage>
</organism>
<reference evidence="1" key="1">
    <citation type="submission" date="2016-08" db="EMBL/GenBank/DDBJ databases">
        <authorList>
            <person name="Ngugi D.K."/>
            <person name="Miyake S."/>
            <person name="Stingl U."/>
        </authorList>
    </citation>
    <scope>NUCLEOTIDE SEQUENCE</scope>
    <source>
        <strain evidence="1">SCG-B11WGA-EpuloA1</strain>
    </source>
</reference>
<keyword evidence="1" id="KW-0808">Transferase</keyword>
<accession>A0ACC8XE66</accession>
<proteinExistence type="predicted"/>
<evidence type="ECO:0000313" key="1">
    <source>
        <dbReference type="EMBL" id="ONI41243.1"/>
    </source>
</evidence>
<comment type="caution">
    <text evidence="1">The sequence shown here is derived from an EMBL/GenBank/DDBJ whole genome shotgun (WGS) entry which is preliminary data.</text>
</comment>
<dbReference type="EMBL" id="LJDB01000040">
    <property type="protein sequence ID" value="ONI41243.1"/>
    <property type="molecule type" value="Genomic_DNA"/>
</dbReference>
<keyword evidence="2" id="KW-1185">Reference proteome</keyword>
<dbReference type="Proteomes" id="UP000188605">
    <property type="component" value="Unassembled WGS sequence"/>
</dbReference>
<name>A0ACC8XE66_9FIRM</name>
<sequence length="232" mass="26382">MSQINYDYIVQYLRVLHTQPNEILYKIEQAVATEQHTWPIIKPEVADFMETIINIHKPKNILEIGTAVGYSAILMNSQHNSKVTTIERFPVMLKQAKKNIHEAGKDNVISILEGDGENILPTLESNHYDMIFMDCAKGQYLKFLPDCIRILKIGGILVTDNVLHKGSVAKSRYLIERRQRTTHSRLREFLWIITHADYLKSSVIPIGDGVALSYKIGNPSSNQSIHDAKEGK</sequence>
<protein>
    <submittedName>
        <fullName evidence="1">Methyltransferase</fullName>
    </submittedName>
</protein>
<keyword evidence="1" id="KW-0489">Methyltransferase</keyword>
<gene>
    <name evidence="1" type="ORF">AN396_03920</name>
</gene>